<evidence type="ECO:0000259" key="3">
    <source>
        <dbReference type="PROSITE" id="PS50977"/>
    </source>
</evidence>
<dbReference type="PRINTS" id="PR00455">
    <property type="entry name" value="HTHTETR"/>
</dbReference>
<organism evidence="4 5">
    <name type="scientific">Pseudomonas hefeiensis</name>
    <dbReference type="NCBI Taxonomy" id="2738125"/>
    <lineage>
        <taxon>Bacteria</taxon>
        <taxon>Pseudomonadati</taxon>
        <taxon>Pseudomonadota</taxon>
        <taxon>Gammaproteobacteria</taxon>
        <taxon>Pseudomonadales</taxon>
        <taxon>Pseudomonadaceae</taxon>
        <taxon>Pseudomonas</taxon>
    </lineage>
</organism>
<dbReference type="Pfam" id="PF00440">
    <property type="entry name" value="TetR_N"/>
    <property type="match status" value="1"/>
</dbReference>
<dbReference type="SUPFAM" id="SSF46689">
    <property type="entry name" value="Homeodomain-like"/>
    <property type="match status" value="1"/>
</dbReference>
<dbReference type="Gene3D" id="1.10.357.10">
    <property type="entry name" value="Tetracycline Repressor, domain 2"/>
    <property type="match status" value="1"/>
</dbReference>
<dbReference type="Proteomes" id="UP001230339">
    <property type="component" value="Chromosome"/>
</dbReference>
<evidence type="ECO:0000256" key="2">
    <source>
        <dbReference type="PROSITE-ProRule" id="PRU00335"/>
    </source>
</evidence>
<name>A0ABY9GH30_9PSED</name>
<dbReference type="InterPro" id="IPR009057">
    <property type="entry name" value="Homeodomain-like_sf"/>
</dbReference>
<sequence length="205" mass="22519">MRVKTQAKRDAILAAASQVFRDAGFEGASMGEIATKVGGSKATLYSYFSSKEELFVAAMHEVAHKEFEPVFVALDKKDDNLQETLQAFGEHVLQFLCSAATIQTRRAVIAESGRTEIGKRFHELGPQIGMQRIADFLNRQMSQGNLRKSDPLLAAVQLSALLECETVAPLMLRTVEKISKAQLKQATERALDTFLAAYAITAARP</sequence>
<gene>
    <name evidence="4" type="ORF">PSH57_11070</name>
</gene>
<reference evidence="4 5" key="1">
    <citation type="submission" date="2023-02" db="EMBL/GenBank/DDBJ databases">
        <title>Evolution of Hrp T3SS in non-pathogenic Pseudomonas fluorescens.</title>
        <authorList>
            <person name="Liao K."/>
            <person name="Wei H."/>
            <person name="Gu Y."/>
        </authorList>
    </citation>
    <scope>NUCLEOTIDE SEQUENCE [LARGE SCALE GENOMIC DNA]</scope>
    <source>
        <strain evidence="4 5">FP205</strain>
    </source>
</reference>
<feature type="DNA-binding region" description="H-T-H motif" evidence="2">
    <location>
        <begin position="29"/>
        <end position="48"/>
    </location>
</feature>
<accession>A0ABY9GH30</accession>
<feature type="domain" description="HTH tetR-type" evidence="3">
    <location>
        <begin position="6"/>
        <end position="66"/>
    </location>
</feature>
<dbReference type="InterPro" id="IPR050109">
    <property type="entry name" value="HTH-type_TetR-like_transc_reg"/>
</dbReference>
<keyword evidence="5" id="KW-1185">Reference proteome</keyword>
<dbReference type="PROSITE" id="PS50977">
    <property type="entry name" value="HTH_TETR_2"/>
    <property type="match status" value="1"/>
</dbReference>
<dbReference type="InterPro" id="IPR039536">
    <property type="entry name" value="TetR_C_Proteobacteria"/>
</dbReference>
<dbReference type="InterPro" id="IPR001647">
    <property type="entry name" value="HTH_TetR"/>
</dbReference>
<dbReference type="Gene3D" id="1.10.10.60">
    <property type="entry name" value="Homeodomain-like"/>
    <property type="match status" value="1"/>
</dbReference>
<evidence type="ECO:0000256" key="1">
    <source>
        <dbReference type="ARBA" id="ARBA00023125"/>
    </source>
</evidence>
<proteinExistence type="predicted"/>
<dbReference type="PANTHER" id="PTHR30055:SF119">
    <property type="entry name" value="NALC"/>
    <property type="match status" value="1"/>
</dbReference>
<evidence type="ECO:0000313" key="5">
    <source>
        <dbReference type="Proteomes" id="UP001230339"/>
    </source>
</evidence>
<dbReference type="PANTHER" id="PTHR30055">
    <property type="entry name" value="HTH-TYPE TRANSCRIPTIONAL REGULATOR RUTR"/>
    <property type="match status" value="1"/>
</dbReference>
<keyword evidence="1 2" id="KW-0238">DNA-binding</keyword>
<dbReference type="Pfam" id="PF14246">
    <property type="entry name" value="TetR_C_7"/>
    <property type="match status" value="1"/>
</dbReference>
<evidence type="ECO:0000313" key="4">
    <source>
        <dbReference type="EMBL" id="WLH14806.1"/>
    </source>
</evidence>
<protein>
    <submittedName>
        <fullName evidence="4">TetR/AcrR family transcriptional regulator</fullName>
    </submittedName>
</protein>
<dbReference type="RefSeq" id="WP_305389497.1">
    <property type="nucleotide sequence ID" value="NZ_CP117426.1"/>
</dbReference>
<dbReference type="EMBL" id="CP117449">
    <property type="protein sequence ID" value="WLH14806.1"/>
    <property type="molecule type" value="Genomic_DNA"/>
</dbReference>